<gene>
    <name evidence="3" type="ORF">H9629_11615</name>
</gene>
<dbReference type="RefSeq" id="WP_191731126.1">
    <property type="nucleotide sequence ID" value="NZ_JACSPT010000016.1"/>
</dbReference>
<accession>A0ABR8VYY3</accession>
<dbReference type="InterPro" id="IPR032465">
    <property type="entry name" value="ACMSD"/>
</dbReference>
<dbReference type="PANTHER" id="PTHR21240:SF30">
    <property type="entry name" value="AMIDOHYDROLASE-RELATED DOMAIN-CONTAINING PROTEIN-RELATED"/>
    <property type="match status" value="1"/>
</dbReference>
<dbReference type="Pfam" id="PF04909">
    <property type="entry name" value="Amidohydro_2"/>
    <property type="match status" value="1"/>
</dbReference>
<keyword evidence="4" id="KW-1185">Reference proteome</keyword>
<organism evidence="3 4">
    <name type="scientific">Acinetobacter pecorum</name>
    <dbReference type="NCBI Taxonomy" id="2762215"/>
    <lineage>
        <taxon>Bacteria</taxon>
        <taxon>Pseudomonadati</taxon>
        <taxon>Pseudomonadota</taxon>
        <taxon>Gammaproteobacteria</taxon>
        <taxon>Moraxellales</taxon>
        <taxon>Moraxellaceae</taxon>
        <taxon>Acinetobacter</taxon>
    </lineage>
</organism>
<dbReference type="SUPFAM" id="SSF51556">
    <property type="entry name" value="Metallo-dependent hydrolases"/>
    <property type="match status" value="1"/>
</dbReference>
<proteinExistence type="predicted"/>
<dbReference type="InterPro" id="IPR006680">
    <property type="entry name" value="Amidohydro-rel"/>
</dbReference>
<dbReference type="EMBL" id="JACSPT010000016">
    <property type="protein sequence ID" value="MBD8009977.1"/>
    <property type="molecule type" value="Genomic_DNA"/>
</dbReference>
<evidence type="ECO:0000256" key="1">
    <source>
        <dbReference type="ARBA" id="ARBA00023239"/>
    </source>
</evidence>
<dbReference type="Proteomes" id="UP000621930">
    <property type="component" value="Unassembled WGS sequence"/>
</dbReference>
<protein>
    <submittedName>
        <fullName evidence="3">Amidohydrolase family protein</fullName>
    </submittedName>
</protein>
<dbReference type="Gene3D" id="3.20.20.140">
    <property type="entry name" value="Metal-dependent hydrolases"/>
    <property type="match status" value="1"/>
</dbReference>
<name>A0ABR8VYY3_9GAMM</name>
<evidence type="ECO:0000313" key="4">
    <source>
        <dbReference type="Proteomes" id="UP000621930"/>
    </source>
</evidence>
<feature type="domain" description="Amidohydrolase-related" evidence="2">
    <location>
        <begin position="66"/>
        <end position="154"/>
    </location>
</feature>
<keyword evidence="1" id="KW-0456">Lyase</keyword>
<dbReference type="PANTHER" id="PTHR21240">
    <property type="entry name" value="2-AMINO-3-CARBOXYLMUCONATE-6-SEMIALDEHYDE DECARBOXYLASE"/>
    <property type="match status" value="1"/>
</dbReference>
<reference evidence="3 4" key="1">
    <citation type="submission" date="2020-08" db="EMBL/GenBank/DDBJ databases">
        <title>A Genomic Blueprint of the Chicken Gut Microbiome.</title>
        <authorList>
            <person name="Gilroy R."/>
            <person name="Ravi A."/>
            <person name="Getino M."/>
            <person name="Pursley I."/>
            <person name="Horton D.L."/>
            <person name="Alikhan N.-F."/>
            <person name="Baker D."/>
            <person name="Gharbi K."/>
            <person name="Hall N."/>
            <person name="Watson M."/>
            <person name="Adriaenssens E.M."/>
            <person name="Foster-Nyarko E."/>
            <person name="Jarju S."/>
            <person name="Secka A."/>
            <person name="Antonio M."/>
            <person name="Oren A."/>
            <person name="Chaudhuri R."/>
            <person name="La Ragione R.M."/>
            <person name="Hildebrand F."/>
            <person name="Pallen M.J."/>
        </authorList>
    </citation>
    <scope>NUCLEOTIDE SEQUENCE [LARGE SCALE GENOMIC DNA]</scope>
    <source>
        <strain evidence="3 4">Sa1BUA6</strain>
    </source>
</reference>
<evidence type="ECO:0000259" key="2">
    <source>
        <dbReference type="Pfam" id="PF04909"/>
    </source>
</evidence>
<evidence type="ECO:0000313" key="3">
    <source>
        <dbReference type="EMBL" id="MBD8009977.1"/>
    </source>
</evidence>
<dbReference type="InterPro" id="IPR032466">
    <property type="entry name" value="Metal_Hydrolase"/>
</dbReference>
<comment type="caution">
    <text evidence="3">The sequence shown here is derived from an EMBL/GenBank/DDBJ whole genome shotgun (WGS) entry which is preliminary data.</text>
</comment>
<sequence length="179" mass="19504">MKIICLEEHYLDKAFAKASMAVALAQAPFLLDWAKTVTDGNSPDRSRPQIEKNDLINLKGSDLGSGRLADMDQAGITMQVLSVGGFPHLAPAAEAVNLSHAANDRLARAVNAHPDRFAAFATLPWAQPDEAEKELERTVKELGFKGALLNGRPSSHFIDHPDFNRLCCTKLFLRASLAI</sequence>